<dbReference type="CDD" id="cd11577">
    <property type="entry name" value="GH71"/>
    <property type="match status" value="1"/>
</dbReference>
<proteinExistence type="predicted"/>
<dbReference type="EMBL" id="NKHU02000415">
    <property type="protein sequence ID" value="RHZ43443.1"/>
    <property type="molecule type" value="Genomic_DNA"/>
</dbReference>
<evidence type="ECO:0008006" key="5">
    <source>
        <dbReference type="Google" id="ProtNLM"/>
    </source>
</evidence>
<dbReference type="AlphaFoldDB" id="A0A397G3K0"/>
<feature type="signal peptide" evidence="2">
    <location>
        <begin position="1"/>
        <end position="19"/>
    </location>
</feature>
<evidence type="ECO:0000256" key="1">
    <source>
        <dbReference type="SAM" id="MobiDB-lite"/>
    </source>
</evidence>
<reference evidence="3" key="1">
    <citation type="submission" date="2018-08" db="EMBL/GenBank/DDBJ databases">
        <title>Draft genome sequence of azole-resistant Aspergillus thermomutatus (Neosartorya pseudofischeri) strain HMR AF 39, isolated from a human nasal aspirate.</title>
        <authorList>
            <person name="Parent-Michaud M."/>
            <person name="Dufresne P.J."/>
            <person name="Fournier E."/>
            <person name="Martineau C."/>
            <person name="Moreira S."/>
            <person name="Perkins V."/>
            <person name="De Repentigny L."/>
            <person name="Dufresne S.F."/>
        </authorList>
    </citation>
    <scope>NUCLEOTIDE SEQUENCE [LARGE SCALE GENOMIC DNA]</scope>
    <source>
        <strain evidence="3">HMR AF 39</strain>
    </source>
</reference>
<dbReference type="PANTHER" id="PTHR43173">
    <property type="entry name" value="ABC1 FAMILY PROTEIN"/>
    <property type="match status" value="1"/>
</dbReference>
<name>A0A397G3K0_ASPTH</name>
<dbReference type="InterPro" id="IPR005197">
    <property type="entry name" value="Glyco_hydro_71"/>
</dbReference>
<feature type="compositionally biased region" description="Low complexity" evidence="1">
    <location>
        <begin position="707"/>
        <end position="716"/>
    </location>
</feature>
<feature type="region of interest" description="Disordered" evidence="1">
    <location>
        <begin position="707"/>
        <end position="754"/>
    </location>
</feature>
<keyword evidence="4" id="KW-1185">Reference proteome</keyword>
<dbReference type="RefSeq" id="XP_026609797.1">
    <property type="nucleotide sequence ID" value="XM_026753796.1"/>
</dbReference>
<dbReference type="GO" id="GO:0051118">
    <property type="term" value="F:glucan endo-1,3-alpha-glucosidase activity"/>
    <property type="evidence" value="ECO:0007669"/>
    <property type="project" value="InterPro"/>
</dbReference>
<dbReference type="Pfam" id="PF03659">
    <property type="entry name" value="Glyco_hydro_71"/>
    <property type="match status" value="2"/>
</dbReference>
<feature type="compositionally biased region" description="Gly residues" evidence="1">
    <location>
        <begin position="779"/>
        <end position="792"/>
    </location>
</feature>
<dbReference type="VEuPathDB" id="FungiDB:CDV56_100177"/>
<comment type="caution">
    <text evidence="3">The sequence shown here is derived from an EMBL/GenBank/DDBJ whole genome shotgun (WGS) entry which is preliminary data.</text>
</comment>
<accession>A0A397G3K0</accession>
<dbReference type="InterPro" id="IPR051130">
    <property type="entry name" value="Mito_struct-func_regulator"/>
</dbReference>
<feature type="region of interest" description="Disordered" evidence="1">
    <location>
        <begin position="778"/>
        <end position="800"/>
    </location>
</feature>
<protein>
    <recommendedName>
        <fullName evidence="5">Mutanase</fullName>
    </recommendedName>
</protein>
<dbReference type="STRING" id="41047.A0A397G3K0"/>
<gene>
    <name evidence="3" type="ORF">CDV56_100177</name>
</gene>
<dbReference type="Proteomes" id="UP000215305">
    <property type="component" value="Unassembled WGS sequence"/>
</dbReference>
<sequence length="1006" mass="106138">MASFVALVTVLLLACRVQAAAVFAHFMVTNSANYTSNDWKNDMKLAQEAHIDAFALNMAYNDPTNMDALPAAFSAAESVGFKLFFSFNYAGNGNWPKTDVINLINQYSAHSSYFFYRGQAFVSTFEGPGRAKDWPSIKAATGCFFIPSWSSLGAKPAVETGVVDGLFSWAGWPWGPQDMDTYIDASYIQYLASMPYMMPVSPWFFTNLPGYKKNWMWRGDHLWHDRWQEVLYVQPEFVEIISWNDYGESHYIGPIGTADVTEEKLVAWYRLSPAAACGSGGTSGNTASQLQIEFSPVQMAQDRVFFSAVLGSFSGVVVSIGGSAQTAAWSSVPDGNIGVYHGSVAFDGRTGPVTVSLLRDNQVITTIQGKPISASCVRVSARPKLLLSEQTCMNGTGANNFAGLCGFACTYGYCPLGACTCTKMGVGYEKPNSTGVQGYPIAVEDASYSGLCSFDCNLGFCPPSACGTVEVPLTTPTVSPFLPPACTAGTGEGNLAGLCDFSCAHGFCPMNACTCTGQGALNVMNPTTDKTGMAAPGMDPTIYSPLCEFTCQRGYCPEGACTPKSGGSGGGGSGSGSGDGDVYIAPSIWDSPSPVVQCQPPCSLIMPPLPLASPSTISIPPWSTPVEQSYWTTRTTTDNDGSTTTYHGYEIATTTITILFPTSVITEIPVWGISINASQTSPSTVEMTSSITLPHMVYVLPPLASAPTPTSTTTTITPPPYPWSQTEKDTHLNTGTTIWSRGTPTPSASKGSKGTGHRCAPFCKGPCLTCPPDWSDISSGGGGSGSGSGSGSDGNEDNECSTQTAQVCSTVCVAGSGCDFSCSTTTGCSATASSTKTVGTAPPGVMITMEQWPEPTEDPDDAITSIALSLESVLSSKFGTLTVIEGLTTPTAAPSGPAPSNGPYLGRIKISYYKDDRKDTGEWDLYQYYENELSGGPGCPEVVKPDFVKTDGAYLGMPDGASGFQAFGAVCSYHGSNLPVGTLGEKVGGSCAQGWQRTYNVMYCEW</sequence>
<dbReference type="PANTHER" id="PTHR43173:SF33">
    <property type="entry name" value="ASCUS WALL ENDO-1,3-ALPHA-GLUCANASE-RELATED"/>
    <property type="match status" value="1"/>
</dbReference>
<feature type="chain" id="PRO_5017421945" description="Mutanase" evidence="2">
    <location>
        <begin position="20"/>
        <end position="1006"/>
    </location>
</feature>
<dbReference type="GeneID" id="38122151"/>
<dbReference type="Gene3D" id="3.20.20.80">
    <property type="entry name" value="Glycosidases"/>
    <property type="match status" value="1"/>
</dbReference>
<evidence type="ECO:0000313" key="3">
    <source>
        <dbReference type="EMBL" id="RHZ43443.1"/>
    </source>
</evidence>
<organism evidence="3 4">
    <name type="scientific">Aspergillus thermomutatus</name>
    <name type="common">Neosartorya pseudofischeri</name>
    <dbReference type="NCBI Taxonomy" id="41047"/>
    <lineage>
        <taxon>Eukaryota</taxon>
        <taxon>Fungi</taxon>
        <taxon>Dikarya</taxon>
        <taxon>Ascomycota</taxon>
        <taxon>Pezizomycotina</taxon>
        <taxon>Eurotiomycetes</taxon>
        <taxon>Eurotiomycetidae</taxon>
        <taxon>Eurotiales</taxon>
        <taxon>Aspergillaceae</taxon>
        <taxon>Aspergillus</taxon>
        <taxon>Aspergillus subgen. Fumigati</taxon>
    </lineage>
</organism>
<evidence type="ECO:0000256" key="2">
    <source>
        <dbReference type="SAM" id="SignalP"/>
    </source>
</evidence>
<dbReference type="OrthoDB" id="1046782at2759"/>
<keyword evidence="2" id="KW-0732">Signal</keyword>
<feature type="compositionally biased region" description="Polar residues" evidence="1">
    <location>
        <begin position="732"/>
        <end position="752"/>
    </location>
</feature>
<evidence type="ECO:0000313" key="4">
    <source>
        <dbReference type="Proteomes" id="UP000215305"/>
    </source>
</evidence>